<dbReference type="PROSITE" id="PS00107">
    <property type="entry name" value="PROTEIN_KINASE_ATP"/>
    <property type="match status" value="1"/>
</dbReference>
<keyword evidence="1" id="KW-0808">Transferase</keyword>
<dbReference type="SMART" id="SM00220">
    <property type="entry name" value="S_TKc"/>
    <property type="match status" value="1"/>
</dbReference>
<dbReference type="InterPro" id="IPR017441">
    <property type="entry name" value="Protein_kinase_ATP_BS"/>
</dbReference>
<sequence>MALSQLKNSLGLDETATPQEIAAAIASKKAQLQQKLAAAPTDALKTKFQTMLAQLQAAEAEVAAASAQLQPPSHSPLSQTKLADLPGMGEAAAPTVQLSEGQLLASRYEVKEQIGAGGMGAVYCAFDRTRNKNIAIKVLLPALTSSERARERFLDEARLSSELSHPNIINVFDVQNDGDNWFITMELLEGQSLRSYIASHEATRTPIEVEETLDIVSTLCDALAHAHGKTVHRDIKPENIFLCEDGTVKLMDFGIARLMSNSQRTQTGAAMGTAYYMAPEQIKGRGDIDGRADQYALGVLLYEMLAGDVPTGRIESLHKIRKDVPASLARTVDTALAPKAENRFANITEFKAALTKKGGVALPSLPWKKLGIAAGVLVAAIGVGGLLSSVSVDWASLLPKSKAEIAAQKAVVAKAQGEIKVYKQRLENGRRQLASDLRDAQRNNEKNLAALQHWQDITERAIFGGNQVTELEGQLSMAETLLRENAFEAAQASMDKVSAGYEKLWEDFSAAEELFEAAQKTAAMNEQWQNHSADYEVFAPRQTSAATAAEQSAKTAERSGEFSQAKSHYHSAQQHWQRAFESVAAEVAGVKQMRKYAAEKLAAEKSARRRAEEKKRKERRQAEVEEYQRRAVAAYVGQWVTIPAGSFRMGDLTGNGSSNEMPVRTVNIRAFKMLAHEVTWAQYQPCIDAGACPDNKSKGGDYGWGKGSRPVILVSWNDITQHYIPWLNKASGQRFRLPTEAEWEYAARAGSSTDYPWGNTLSRTYANYGDDECCDGYASGKDQWLNTAPVKSFAPNAWGLYDMHGNVFEYVQDCWNDNYQGAPTNGSAWLSGDCRERVIRGGDWGFPVDFLRSSSRYGMDRSFVSTNRGFRLVQDL</sequence>
<dbReference type="RefSeq" id="WP_183909380.1">
    <property type="nucleotide sequence ID" value="NZ_JACHXZ010000002.1"/>
</dbReference>
<feature type="region of interest" description="Disordered" evidence="7">
    <location>
        <begin position="543"/>
        <end position="568"/>
    </location>
</feature>
<dbReference type="PROSITE" id="PS50011">
    <property type="entry name" value="PROTEIN_KINASE_DOM"/>
    <property type="match status" value="1"/>
</dbReference>
<evidence type="ECO:0000256" key="3">
    <source>
        <dbReference type="ARBA" id="ARBA00022777"/>
    </source>
</evidence>
<keyword evidence="4 5" id="KW-0067">ATP-binding</keyword>
<accession>A0A839UQB5</accession>
<dbReference type="CDD" id="cd14014">
    <property type="entry name" value="STKc_PknB_like"/>
    <property type="match status" value="1"/>
</dbReference>
<protein>
    <submittedName>
        <fullName evidence="9">Formylglycine-generating enzyme required for sulfatase activity/serine/threonine protein kinase</fullName>
    </submittedName>
</protein>
<dbReference type="InterPro" id="IPR042095">
    <property type="entry name" value="SUMF_sf"/>
</dbReference>
<feature type="coiled-coil region" evidence="6">
    <location>
        <begin position="601"/>
        <end position="630"/>
    </location>
</feature>
<keyword evidence="6" id="KW-0175">Coiled coil</keyword>
<evidence type="ECO:0000256" key="4">
    <source>
        <dbReference type="ARBA" id="ARBA00022840"/>
    </source>
</evidence>
<proteinExistence type="predicted"/>
<evidence type="ECO:0000259" key="8">
    <source>
        <dbReference type="PROSITE" id="PS50011"/>
    </source>
</evidence>
<dbReference type="InterPro" id="IPR000719">
    <property type="entry name" value="Prot_kinase_dom"/>
</dbReference>
<feature type="domain" description="Protein kinase" evidence="8">
    <location>
        <begin position="108"/>
        <end position="365"/>
    </location>
</feature>
<dbReference type="Pfam" id="PF03781">
    <property type="entry name" value="FGE-sulfatase"/>
    <property type="match status" value="1"/>
</dbReference>
<feature type="coiled-coil region" evidence="6">
    <location>
        <begin position="41"/>
        <end position="68"/>
    </location>
</feature>
<evidence type="ECO:0000256" key="6">
    <source>
        <dbReference type="SAM" id="Coils"/>
    </source>
</evidence>
<dbReference type="Gene3D" id="3.30.200.20">
    <property type="entry name" value="Phosphorylase Kinase, domain 1"/>
    <property type="match status" value="1"/>
</dbReference>
<keyword evidence="10" id="KW-1185">Reference proteome</keyword>
<keyword evidence="2 5" id="KW-0547">Nucleotide-binding</keyword>
<feature type="compositionally biased region" description="Low complexity" evidence="7">
    <location>
        <begin position="543"/>
        <end position="554"/>
    </location>
</feature>
<feature type="coiled-coil region" evidence="6">
    <location>
        <begin position="412"/>
        <end position="443"/>
    </location>
</feature>
<reference evidence="9 10" key="1">
    <citation type="submission" date="2020-08" db="EMBL/GenBank/DDBJ databases">
        <title>Genomic Encyclopedia of Type Strains, Phase III (KMG-III): the genomes of soil and plant-associated and newly described type strains.</title>
        <authorList>
            <person name="Whitman W."/>
        </authorList>
    </citation>
    <scope>NUCLEOTIDE SEQUENCE [LARGE SCALE GENOMIC DNA]</scope>
    <source>
        <strain evidence="9 10">CECT 8571</strain>
    </source>
</reference>
<gene>
    <name evidence="9" type="ORF">FHS30_001210</name>
</gene>
<dbReference type="InterPro" id="IPR016187">
    <property type="entry name" value="CTDL_fold"/>
</dbReference>
<feature type="binding site" evidence="5">
    <location>
        <position position="137"/>
    </location>
    <ligand>
        <name>ATP</name>
        <dbReference type="ChEBI" id="CHEBI:30616"/>
    </ligand>
</feature>
<evidence type="ECO:0000313" key="9">
    <source>
        <dbReference type="EMBL" id="MBB3168026.1"/>
    </source>
</evidence>
<keyword evidence="9" id="KW-0723">Serine/threonine-protein kinase</keyword>
<evidence type="ECO:0000256" key="2">
    <source>
        <dbReference type="ARBA" id="ARBA00022741"/>
    </source>
</evidence>
<evidence type="ECO:0000313" key="10">
    <source>
        <dbReference type="Proteomes" id="UP000559987"/>
    </source>
</evidence>
<dbReference type="InterPro" id="IPR011009">
    <property type="entry name" value="Kinase-like_dom_sf"/>
</dbReference>
<dbReference type="InterPro" id="IPR005532">
    <property type="entry name" value="SUMF_dom"/>
</dbReference>
<dbReference type="PANTHER" id="PTHR43289">
    <property type="entry name" value="MITOGEN-ACTIVATED PROTEIN KINASE KINASE KINASE 20-RELATED"/>
    <property type="match status" value="1"/>
</dbReference>
<name>A0A839UQB5_9GAMM</name>
<dbReference type="Gene3D" id="3.90.1580.10">
    <property type="entry name" value="paralog of FGE (formylglycine-generating enzyme)"/>
    <property type="match status" value="1"/>
</dbReference>
<dbReference type="PANTHER" id="PTHR43289:SF30">
    <property type="entry name" value="NON-SPECIFIC SERINE_THREONINE PROTEIN KINASE"/>
    <property type="match status" value="1"/>
</dbReference>
<dbReference type="Gene3D" id="1.10.510.10">
    <property type="entry name" value="Transferase(Phosphotransferase) domain 1"/>
    <property type="match status" value="1"/>
</dbReference>
<dbReference type="GO" id="GO:0004674">
    <property type="term" value="F:protein serine/threonine kinase activity"/>
    <property type="evidence" value="ECO:0007669"/>
    <property type="project" value="UniProtKB-KW"/>
</dbReference>
<keyword evidence="3 9" id="KW-0418">Kinase</keyword>
<dbReference type="EMBL" id="JACHXZ010000002">
    <property type="protein sequence ID" value="MBB3168026.1"/>
    <property type="molecule type" value="Genomic_DNA"/>
</dbReference>
<dbReference type="AlphaFoldDB" id="A0A839UQB5"/>
<comment type="caution">
    <text evidence="9">The sequence shown here is derived from an EMBL/GenBank/DDBJ whole genome shotgun (WGS) entry which is preliminary data.</text>
</comment>
<evidence type="ECO:0000256" key="1">
    <source>
        <dbReference type="ARBA" id="ARBA00022679"/>
    </source>
</evidence>
<dbReference type="GO" id="GO:0005524">
    <property type="term" value="F:ATP binding"/>
    <property type="evidence" value="ECO:0007669"/>
    <property type="project" value="UniProtKB-UniRule"/>
</dbReference>
<organism evidence="9 10">
    <name type="scientific">Simiduia aestuariiviva</name>
    <dbReference type="NCBI Taxonomy" id="1510459"/>
    <lineage>
        <taxon>Bacteria</taxon>
        <taxon>Pseudomonadati</taxon>
        <taxon>Pseudomonadota</taxon>
        <taxon>Gammaproteobacteria</taxon>
        <taxon>Cellvibrionales</taxon>
        <taxon>Cellvibrionaceae</taxon>
        <taxon>Simiduia</taxon>
    </lineage>
</organism>
<evidence type="ECO:0000256" key="5">
    <source>
        <dbReference type="PROSITE-ProRule" id="PRU10141"/>
    </source>
</evidence>
<dbReference type="SUPFAM" id="SSF56112">
    <property type="entry name" value="Protein kinase-like (PK-like)"/>
    <property type="match status" value="1"/>
</dbReference>
<dbReference type="Proteomes" id="UP000559987">
    <property type="component" value="Unassembled WGS sequence"/>
</dbReference>
<dbReference type="Pfam" id="PF00069">
    <property type="entry name" value="Pkinase"/>
    <property type="match status" value="1"/>
</dbReference>
<evidence type="ECO:0000256" key="7">
    <source>
        <dbReference type="SAM" id="MobiDB-lite"/>
    </source>
</evidence>
<dbReference type="SUPFAM" id="SSF56436">
    <property type="entry name" value="C-type lectin-like"/>
    <property type="match status" value="1"/>
</dbReference>